<feature type="compositionally biased region" description="Basic and acidic residues" evidence="13">
    <location>
        <begin position="1069"/>
        <end position="1101"/>
    </location>
</feature>
<feature type="compositionally biased region" description="Low complexity" evidence="13">
    <location>
        <begin position="401"/>
        <end position="412"/>
    </location>
</feature>
<dbReference type="InterPro" id="IPR011993">
    <property type="entry name" value="PH-like_dom_sf"/>
</dbReference>
<dbReference type="Gene3D" id="3.30.2180.10">
    <property type="entry name" value="ATP12-like"/>
    <property type="match status" value="1"/>
</dbReference>
<evidence type="ECO:0000313" key="15">
    <source>
        <dbReference type="EMBL" id="EUC45652.1"/>
    </source>
</evidence>
<evidence type="ECO:0000256" key="10">
    <source>
        <dbReference type="ARBA" id="ARBA00023186"/>
    </source>
</evidence>
<dbReference type="GO" id="GO:0005739">
    <property type="term" value="C:mitochondrion"/>
    <property type="evidence" value="ECO:0007669"/>
    <property type="project" value="UniProtKB-SubCell"/>
</dbReference>
<feature type="region of interest" description="Disordered" evidence="13">
    <location>
        <begin position="911"/>
        <end position="930"/>
    </location>
</feature>
<evidence type="ECO:0000256" key="11">
    <source>
        <dbReference type="PROSITE-ProRule" id="PRU00023"/>
    </source>
</evidence>
<feature type="compositionally biased region" description="Low complexity" evidence="13">
    <location>
        <begin position="878"/>
        <end position="892"/>
    </location>
</feature>
<feature type="region of interest" description="Disordered" evidence="13">
    <location>
        <begin position="946"/>
        <end position="970"/>
    </location>
</feature>
<feature type="compositionally biased region" description="Pro residues" evidence="13">
    <location>
        <begin position="40"/>
        <end position="52"/>
    </location>
</feature>
<comment type="similarity">
    <text evidence="3 12">Belongs to the OSBP family.</text>
</comment>
<feature type="compositionally biased region" description="Polar residues" evidence="13">
    <location>
        <begin position="493"/>
        <end position="510"/>
    </location>
</feature>
<dbReference type="Gene3D" id="1.25.40.20">
    <property type="entry name" value="Ankyrin repeat-containing domain"/>
    <property type="match status" value="2"/>
</dbReference>
<keyword evidence="5" id="KW-0597">Phosphoprotein</keyword>
<dbReference type="FunFam" id="1.25.40.20:FF:000281">
    <property type="entry name" value="Oxysterol binding protein (Osh1)"/>
    <property type="match status" value="1"/>
</dbReference>
<dbReference type="GO" id="GO:0005886">
    <property type="term" value="C:plasma membrane"/>
    <property type="evidence" value="ECO:0007669"/>
    <property type="project" value="TreeGrafter"/>
</dbReference>
<dbReference type="SMART" id="SM00233">
    <property type="entry name" value="PH"/>
    <property type="match status" value="1"/>
</dbReference>
<proteinExistence type="inferred from homology"/>
<dbReference type="GO" id="GO:0005635">
    <property type="term" value="C:nuclear envelope"/>
    <property type="evidence" value="ECO:0007669"/>
    <property type="project" value="TreeGrafter"/>
</dbReference>
<feature type="region of interest" description="Disordered" evidence="13">
    <location>
        <begin position="491"/>
        <end position="510"/>
    </location>
</feature>
<dbReference type="InterPro" id="IPR000648">
    <property type="entry name" value="Oxysterol-bd"/>
</dbReference>
<feature type="repeat" description="ANK" evidence="11">
    <location>
        <begin position="662"/>
        <end position="694"/>
    </location>
</feature>
<keyword evidence="16" id="KW-1185">Reference proteome</keyword>
<evidence type="ECO:0000256" key="9">
    <source>
        <dbReference type="ARBA" id="ARBA00023128"/>
    </source>
</evidence>
<dbReference type="GO" id="GO:0005829">
    <property type="term" value="C:cytosol"/>
    <property type="evidence" value="ECO:0007669"/>
    <property type="project" value="TreeGrafter"/>
</dbReference>
<dbReference type="InterPro" id="IPR018494">
    <property type="entry name" value="Oxysterol-bd_CS"/>
</dbReference>
<dbReference type="PROSITE" id="PS50088">
    <property type="entry name" value="ANK_REPEAT"/>
    <property type="match status" value="2"/>
</dbReference>
<evidence type="ECO:0000256" key="1">
    <source>
        <dbReference type="ARBA" id="ARBA00004173"/>
    </source>
</evidence>
<keyword evidence="7" id="KW-0445">Lipid transport</keyword>
<keyword evidence="11" id="KW-0040">ANK repeat</keyword>
<reference evidence="15 16" key="1">
    <citation type="journal article" date="2013" name="PLoS Genet.">
        <title>Comparative genome structure, secondary metabolite, and effector coding capacity across Cochliobolus pathogens.</title>
        <authorList>
            <person name="Condon B.J."/>
            <person name="Leng Y."/>
            <person name="Wu D."/>
            <person name="Bushley K.E."/>
            <person name="Ohm R.A."/>
            <person name="Otillar R."/>
            <person name="Martin J."/>
            <person name="Schackwitz W."/>
            <person name="Grimwood J."/>
            <person name="MohdZainudin N."/>
            <person name="Xue C."/>
            <person name="Wang R."/>
            <person name="Manning V.A."/>
            <person name="Dhillon B."/>
            <person name="Tu Z.J."/>
            <person name="Steffenson B.J."/>
            <person name="Salamov A."/>
            <person name="Sun H."/>
            <person name="Lowry S."/>
            <person name="LaButti K."/>
            <person name="Han J."/>
            <person name="Copeland A."/>
            <person name="Lindquist E."/>
            <person name="Barry K."/>
            <person name="Schmutz J."/>
            <person name="Baker S.E."/>
            <person name="Ciuffetti L.M."/>
            <person name="Grigoriev I.V."/>
            <person name="Zhong S."/>
            <person name="Turgeon B.G."/>
        </authorList>
    </citation>
    <scope>NUCLEOTIDE SEQUENCE [LARGE SCALE GENOMIC DNA]</scope>
    <source>
        <strain evidence="15 16">ATCC 44560</strain>
    </source>
</reference>
<dbReference type="eggNOG" id="KOG0504">
    <property type="taxonomic scope" value="Eukaryota"/>
</dbReference>
<comment type="similarity">
    <text evidence="2">Belongs to the ATP12 family.</text>
</comment>
<dbReference type="SUPFAM" id="SSF160909">
    <property type="entry name" value="ATP12-like"/>
    <property type="match status" value="1"/>
</dbReference>
<dbReference type="STRING" id="930090.W6Z1M0"/>
<dbReference type="SMART" id="SM00248">
    <property type="entry name" value="ANK"/>
    <property type="match status" value="3"/>
</dbReference>
<dbReference type="Gene3D" id="1.10.3580.10">
    <property type="entry name" value="ATP12 ATPase"/>
    <property type="match status" value="1"/>
</dbReference>
<dbReference type="SUPFAM" id="SSF48403">
    <property type="entry name" value="Ankyrin repeat"/>
    <property type="match status" value="1"/>
</dbReference>
<dbReference type="SUPFAM" id="SSF144000">
    <property type="entry name" value="Oxysterol-binding protein-like"/>
    <property type="match status" value="1"/>
</dbReference>
<organism evidence="15 16">
    <name type="scientific">Bipolaris oryzae ATCC 44560</name>
    <dbReference type="NCBI Taxonomy" id="930090"/>
    <lineage>
        <taxon>Eukaryota</taxon>
        <taxon>Fungi</taxon>
        <taxon>Dikarya</taxon>
        <taxon>Ascomycota</taxon>
        <taxon>Pezizomycotina</taxon>
        <taxon>Dothideomycetes</taxon>
        <taxon>Pleosporomycetidae</taxon>
        <taxon>Pleosporales</taxon>
        <taxon>Pleosporineae</taxon>
        <taxon>Pleosporaceae</taxon>
        <taxon>Bipolaris</taxon>
    </lineage>
</organism>
<feature type="compositionally biased region" description="Polar residues" evidence="13">
    <location>
        <begin position="444"/>
        <end position="465"/>
    </location>
</feature>
<feature type="compositionally biased region" description="Basic and acidic residues" evidence="13">
    <location>
        <begin position="70"/>
        <end position="82"/>
    </location>
</feature>
<dbReference type="OrthoDB" id="1854502at2759"/>
<feature type="region of interest" description="Disordered" evidence="13">
    <location>
        <begin position="870"/>
        <end position="906"/>
    </location>
</feature>
<evidence type="ECO:0000256" key="3">
    <source>
        <dbReference type="ARBA" id="ARBA00008842"/>
    </source>
</evidence>
<feature type="repeat" description="ANK" evidence="11">
    <location>
        <begin position="555"/>
        <end position="577"/>
    </location>
</feature>
<dbReference type="GO" id="GO:0006869">
    <property type="term" value="P:lipid transport"/>
    <property type="evidence" value="ECO:0007669"/>
    <property type="project" value="UniProtKB-KW"/>
</dbReference>
<dbReference type="PANTHER" id="PTHR10972:SF205">
    <property type="entry name" value="OXYSTEROL-BINDING PROTEIN 1"/>
    <property type="match status" value="1"/>
</dbReference>
<dbReference type="eggNOG" id="KOG1737">
    <property type="taxonomic scope" value="Eukaryota"/>
</dbReference>
<evidence type="ECO:0000313" key="16">
    <source>
        <dbReference type="Proteomes" id="UP000054032"/>
    </source>
</evidence>
<dbReference type="Gene3D" id="2.30.29.30">
    <property type="entry name" value="Pleckstrin-homology domain (PH domain)/Phosphotyrosine-binding domain (PTB)"/>
    <property type="match status" value="1"/>
</dbReference>
<dbReference type="EMBL" id="KI963980">
    <property type="protein sequence ID" value="EUC45652.1"/>
    <property type="molecule type" value="Genomic_DNA"/>
</dbReference>
<dbReference type="PROSITE" id="PS01013">
    <property type="entry name" value="OSBP"/>
    <property type="match status" value="1"/>
</dbReference>
<dbReference type="eggNOG" id="KOG3015">
    <property type="taxonomic scope" value="Eukaryota"/>
</dbReference>
<feature type="compositionally biased region" description="Acidic residues" evidence="13">
    <location>
        <begin position="1109"/>
        <end position="1120"/>
    </location>
</feature>
<feature type="region of interest" description="Disordered" evidence="13">
    <location>
        <begin position="1069"/>
        <end position="1143"/>
    </location>
</feature>
<accession>W6Z1M0</accession>
<dbReference type="Pfam" id="PF00169">
    <property type="entry name" value="PH"/>
    <property type="match status" value="1"/>
</dbReference>
<evidence type="ECO:0000256" key="2">
    <source>
        <dbReference type="ARBA" id="ARBA00008231"/>
    </source>
</evidence>
<keyword evidence="10" id="KW-0143">Chaperone</keyword>
<gene>
    <name evidence="15" type="ORF">COCMIDRAFT_36651</name>
</gene>
<dbReference type="PANTHER" id="PTHR10972">
    <property type="entry name" value="OXYSTEROL-BINDING PROTEIN-RELATED"/>
    <property type="match status" value="1"/>
</dbReference>
<evidence type="ECO:0000256" key="12">
    <source>
        <dbReference type="RuleBase" id="RU003844"/>
    </source>
</evidence>
<dbReference type="Pfam" id="PF07542">
    <property type="entry name" value="ATP12"/>
    <property type="match status" value="1"/>
</dbReference>
<feature type="region of interest" description="Disordered" evidence="13">
    <location>
        <begin position="35"/>
        <end position="89"/>
    </location>
</feature>
<keyword evidence="9" id="KW-0496">Mitochondrion</keyword>
<evidence type="ECO:0000256" key="5">
    <source>
        <dbReference type="ARBA" id="ARBA00022553"/>
    </source>
</evidence>
<sequence>MESIRPALAKIRLPAPQRAYSRPLLCQCLHTSPARGATPLPHPSVPGPPPETPQAQPSDAAQRVARKRRQADMMKQAREMRESYTPSNKPKSMLAKRFWKDVSVKETDGGLQVFLDHRPVRMPNKQILTVPASKPQLAAAIALEWDLLMSAQQALKNDYIPMTSLAARAIDIEAADKAGQSNIRNDILAYFMRVLATDTLLCWAPEKVINDTLQDGKTLRQIQEEVATGIIAHLQTHVFPGVEIKPTLDPNSIIPVEQPKMTQEVIRGWCAGLPAYELAGLERAVLASKSLLVSARLVHEWSEAFAQSRPAAEASRFGINEAAEASSLEVKWQTVQWGEVEDTHDVQSEDLRRQLGSAIILVSGNAHKRSKSASVKNLLSRVSSKPDGDTPDPSDNSPPGSATSATSQHAAQIKGYNTPGHGRSLSKKNPHLSTSMSGPGPSQDALSPSSPGIQQTPTSPTKATSIEQSVKLFRVFESLRNGDTAAISRAIREQSSPADGESSRSSIQLPNARTEGTSILHLAIQCAEVPVIEFVLSNATASPDSPVDINGRDRDGNTPLHLAAILGRTAVVRMLLDQPGINDSVTNYNGQTPLDLARTPDIFQALQLSRSIFIDTYVKKIQQMVISGDMDALEKILQDNRVKSTLDVNGGELATDPVVVDAGGTLLHEAAKKKDVKLAQLLLLNGADPFRRDRKGKLPQDYTKDDRTRAILKRSPAAAAAQRGIQEKTILAGAPPGQAAAEVGMGVKESREMKGYLKKWTNYTTGYKLRWFVLEDGVLSYYKHQDDTGSACRGAINMRIAKLYMDPQDKQRFEIQGKSSVKYHLKANHQVEAKRWYWALNNAIQWAKDEAREEEKRATQDQEMLKQAKIEQIKGEGDSSSLGSSKIVSSSKQHPTTSNLNIPLNNVDATSSRTAVSVTEDPGSVYEPSMHSQGLDRLVSHMGTATVAGDDDDEDEYGDDSSSHEMKPQSKDAFNITAQSAKLQLDLLTSVSAALQTEKERSPNMQISDPMMLQALASYESAIGNLKGLIGDLLRISRDRDAYWQYRLDREANVRRMWEESMAKVAKEQEELENRIGESEEKRRKQKKALREALEGFEKIEAGTQAKQDEDEFADAQEDGVQEKEATAPAGASTQKQKIKKKSTLADIAAHISDSESEDDEEFFDAIGAGEVEVVEMPAPSAPKEVESSAPDSSEDPLERKSMEIATAWAGYEDGPRKRLAMDADDRPKISLWGILKSMIGKDMTKMTLPVSFNEPTSLLQRVAEDMEYTDLLDTAAERSDSTERLLYVAAFAASEYASTIGRVAKPFNPLLAETYEYARPDKGYRFFIEQVSHHPPIGAAFAEAKKWDYYGESAVKSKFYGKSFDINPLGTWFLRLRPTATGGKEEMYTWKKVTSTVIGIITGNPVIDNYGLMEITNWTTGEKCLLDFKPRGWKASSAYQVVGKVMDAEGRVRWSIGGRWNDKIYARFTPGFEDADIDKGGKPSKHDDNKAFLVWQCHERPAGIPFNLTPFVVTLNAINDKLRPIIAPTDTRLRPDQRAMEDGEYDFAATEKNRVEEKQRATRRQREAEGKEFQPRWFTKGTCEITGEEYWVFNHEYWKIRDRVAKGETSWGEAGLEDIF</sequence>
<dbReference type="Pfam" id="PF00023">
    <property type="entry name" value="Ank"/>
    <property type="match status" value="1"/>
</dbReference>
<dbReference type="GO" id="GO:0034727">
    <property type="term" value="P:piecemeal microautophagy of the nucleus"/>
    <property type="evidence" value="ECO:0007669"/>
    <property type="project" value="TreeGrafter"/>
</dbReference>
<dbReference type="InterPro" id="IPR037239">
    <property type="entry name" value="OSBP_sf"/>
</dbReference>
<name>W6Z1M0_COCMI</name>
<evidence type="ECO:0000256" key="8">
    <source>
        <dbReference type="ARBA" id="ARBA00023121"/>
    </source>
</evidence>
<dbReference type="KEGG" id="bor:COCMIDRAFT_36651"/>
<protein>
    <recommendedName>
        <fullName evidence="14">PH domain-containing protein</fullName>
    </recommendedName>
</protein>
<dbReference type="InterPro" id="IPR001849">
    <property type="entry name" value="PH_domain"/>
</dbReference>
<feature type="compositionally biased region" description="Polar residues" evidence="13">
    <location>
        <begin position="893"/>
        <end position="906"/>
    </location>
</feature>
<dbReference type="PROSITE" id="PS50003">
    <property type="entry name" value="PH_DOMAIN"/>
    <property type="match status" value="1"/>
</dbReference>
<keyword evidence="8" id="KW-0446">Lipid-binding</keyword>
<evidence type="ECO:0000256" key="13">
    <source>
        <dbReference type="SAM" id="MobiDB-lite"/>
    </source>
</evidence>
<dbReference type="CDD" id="cd13292">
    <property type="entry name" value="PH_Osh1p_Osh2p_yeast"/>
    <property type="match status" value="1"/>
</dbReference>
<keyword evidence="4" id="KW-0813">Transport</keyword>
<dbReference type="SUPFAM" id="SSF50729">
    <property type="entry name" value="PH domain-like"/>
    <property type="match status" value="1"/>
</dbReference>
<dbReference type="InterPro" id="IPR036770">
    <property type="entry name" value="Ankyrin_rpt-contain_sf"/>
</dbReference>
<feature type="compositionally biased region" description="Polar residues" evidence="13">
    <location>
        <begin position="372"/>
        <end position="383"/>
    </location>
</feature>
<dbReference type="FunFam" id="2.30.29.30:FF:000061">
    <property type="entry name" value="Oxysterol binding protein 1"/>
    <property type="match status" value="1"/>
</dbReference>
<dbReference type="GO" id="GO:0043461">
    <property type="term" value="P:proton-transporting ATP synthase complex assembly"/>
    <property type="evidence" value="ECO:0007669"/>
    <property type="project" value="InterPro"/>
</dbReference>
<dbReference type="HOGENOM" id="CLU_001040_0_1_1"/>
<feature type="compositionally biased region" description="Low complexity" evidence="13">
    <location>
        <begin position="53"/>
        <end position="63"/>
    </location>
</feature>
<dbReference type="Gene3D" id="3.30.70.3490">
    <property type="match status" value="1"/>
</dbReference>
<dbReference type="GO" id="GO:0032934">
    <property type="term" value="F:sterol binding"/>
    <property type="evidence" value="ECO:0007669"/>
    <property type="project" value="TreeGrafter"/>
</dbReference>
<dbReference type="Pfam" id="PF13857">
    <property type="entry name" value="Ank_5"/>
    <property type="match status" value="1"/>
</dbReference>
<evidence type="ECO:0000256" key="4">
    <source>
        <dbReference type="ARBA" id="ARBA00022448"/>
    </source>
</evidence>
<feature type="region of interest" description="Disordered" evidence="13">
    <location>
        <begin position="372"/>
        <end position="465"/>
    </location>
</feature>
<evidence type="ECO:0000259" key="14">
    <source>
        <dbReference type="PROSITE" id="PS50003"/>
    </source>
</evidence>
<dbReference type="GO" id="GO:0097038">
    <property type="term" value="C:perinuclear endoplasmic reticulum"/>
    <property type="evidence" value="ECO:0007669"/>
    <property type="project" value="TreeGrafter"/>
</dbReference>
<dbReference type="RefSeq" id="XP_007687819.1">
    <property type="nucleotide sequence ID" value="XM_007689629.1"/>
</dbReference>
<feature type="compositionally biased region" description="Acidic residues" evidence="13">
    <location>
        <begin position="949"/>
        <end position="959"/>
    </location>
</feature>
<dbReference type="GO" id="GO:0006887">
    <property type="term" value="P:exocytosis"/>
    <property type="evidence" value="ECO:0007669"/>
    <property type="project" value="TreeGrafter"/>
</dbReference>
<dbReference type="InterPro" id="IPR023335">
    <property type="entry name" value="ATP12_ortho_dom_sf"/>
</dbReference>
<dbReference type="InterPro" id="IPR042272">
    <property type="entry name" value="ATP12_ATP_synth-F1-assembly_N"/>
</dbReference>
<dbReference type="FunFam" id="2.40.160.120:FF:000008">
    <property type="entry name" value="Oxysterol binding protein (Osh1)"/>
    <property type="match status" value="1"/>
</dbReference>
<dbReference type="GO" id="GO:0006897">
    <property type="term" value="P:endocytosis"/>
    <property type="evidence" value="ECO:0007669"/>
    <property type="project" value="TreeGrafter"/>
</dbReference>
<comment type="subcellular location">
    <subcellularLocation>
        <location evidence="1">Mitochondrion</location>
    </subcellularLocation>
</comment>
<evidence type="ECO:0000256" key="7">
    <source>
        <dbReference type="ARBA" id="ARBA00023055"/>
    </source>
</evidence>
<evidence type="ECO:0000256" key="6">
    <source>
        <dbReference type="ARBA" id="ARBA00022946"/>
    </source>
</evidence>
<dbReference type="InterPro" id="IPR002110">
    <property type="entry name" value="Ankyrin_rpt"/>
</dbReference>
<feature type="compositionally biased region" description="Basic and acidic residues" evidence="13">
    <location>
        <begin position="961"/>
        <end position="970"/>
    </location>
</feature>
<dbReference type="Pfam" id="PF01237">
    <property type="entry name" value="Oxysterol_BP"/>
    <property type="match status" value="1"/>
</dbReference>
<dbReference type="Gene3D" id="2.40.160.120">
    <property type="match status" value="1"/>
</dbReference>
<dbReference type="GeneID" id="19123079"/>
<dbReference type="GO" id="GO:0030011">
    <property type="term" value="P:maintenance of cell polarity"/>
    <property type="evidence" value="ECO:0007669"/>
    <property type="project" value="TreeGrafter"/>
</dbReference>
<dbReference type="InterPro" id="IPR011419">
    <property type="entry name" value="ATP12_ATP_synth-F1-assembly"/>
</dbReference>
<feature type="domain" description="PH" evidence="14">
    <location>
        <begin position="750"/>
        <end position="845"/>
    </location>
</feature>
<keyword evidence="6" id="KW-0809">Transit peptide</keyword>
<feature type="region of interest" description="Disordered" evidence="13">
    <location>
        <begin position="1178"/>
        <end position="1201"/>
    </location>
</feature>
<dbReference type="PROSITE" id="PS50297">
    <property type="entry name" value="ANK_REP_REGION"/>
    <property type="match status" value="2"/>
</dbReference>
<dbReference type="Proteomes" id="UP000054032">
    <property type="component" value="Unassembled WGS sequence"/>
</dbReference>